<proteinExistence type="predicted"/>
<organism evidence="6 7">
    <name type="scientific">Parvimonas parva</name>
    <dbReference type="NCBI Taxonomy" id="2769485"/>
    <lineage>
        <taxon>Bacteria</taxon>
        <taxon>Bacillati</taxon>
        <taxon>Bacillota</taxon>
        <taxon>Tissierellia</taxon>
        <taxon>Tissierellales</taxon>
        <taxon>Peptoniphilaceae</taxon>
        <taxon>Parvimonas</taxon>
    </lineage>
</organism>
<protein>
    <submittedName>
        <fullName evidence="6">NAD(P)/FAD-dependent oxidoreductase</fullName>
    </submittedName>
</protein>
<dbReference type="InterPro" id="IPR055178">
    <property type="entry name" value="RsdA/BaiN/AoA(So)-like_dom"/>
</dbReference>
<dbReference type="SUPFAM" id="SSF160996">
    <property type="entry name" value="HI0933 insert domain-like"/>
    <property type="match status" value="1"/>
</dbReference>
<gene>
    <name evidence="6" type="ORF">IBJ83_01280</name>
</gene>
<evidence type="ECO:0000256" key="3">
    <source>
        <dbReference type="ARBA" id="ARBA00022827"/>
    </source>
</evidence>
<evidence type="ECO:0000313" key="6">
    <source>
        <dbReference type="EMBL" id="MBK1467949.1"/>
    </source>
</evidence>
<keyword evidence="3" id="KW-0274">FAD</keyword>
<evidence type="ECO:0000259" key="5">
    <source>
        <dbReference type="Pfam" id="PF22780"/>
    </source>
</evidence>
<keyword evidence="7" id="KW-1185">Reference proteome</keyword>
<evidence type="ECO:0000256" key="2">
    <source>
        <dbReference type="ARBA" id="ARBA00022630"/>
    </source>
</evidence>
<dbReference type="Proteomes" id="UP000823123">
    <property type="component" value="Unassembled WGS sequence"/>
</dbReference>
<name>A0ABS1C775_9FIRM</name>
<evidence type="ECO:0000313" key="7">
    <source>
        <dbReference type="Proteomes" id="UP000823123"/>
    </source>
</evidence>
<dbReference type="Pfam" id="PF22780">
    <property type="entry name" value="HI0933_like_1st"/>
    <property type="match status" value="1"/>
</dbReference>
<dbReference type="InterPro" id="IPR036188">
    <property type="entry name" value="FAD/NAD-bd_sf"/>
</dbReference>
<comment type="caution">
    <text evidence="6">The sequence shown here is derived from an EMBL/GenBank/DDBJ whole genome shotgun (WGS) entry which is preliminary data.</text>
</comment>
<dbReference type="PANTHER" id="PTHR42887:SF2">
    <property type="entry name" value="OS12G0638800 PROTEIN"/>
    <property type="match status" value="1"/>
</dbReference>
<dbReference type="InterPro" id="IPR057661">
    <property type="entry name" value="RsdA/BaiN/AoA(So)_Rossmann"/>
</dbReference>
<sequence length="407" mass="45537">MKIAVIGAGASGIMSAIFSKNENTEVFLFDGNEKIGKKIYISGKGRCNITNSKGIYEFFDEINRNKNFLYSSLYSYTNEDILKFFNENGLKTKVERGGRVFPLSDKSSDVIKTLENVLNIKGVKTILNTEIKDVKLVEDKFELVCNKDYGLFDKVIFATGGKSYPFTGSRGRGHEILKNLGHTITDLKAGLVGIDVKEKIRKYSGVSLKFVDFKIYNSNRKLINSEFGEMLFTHTGFSGPIVLKSSKYFDNSKDFIVSIDLKPKLDVHTLDLRLLREFDENKNKNLKNVLSNVLINSMVELVLEKSEVDGELSVNQLKKEDRKKLVETMKNLEFNFKSLRPLSEAIITIGGVSVKEVNSSTMESKLIKNLYIVGELLDVDANTGGYNLTIAFSTGHLAGVSCIEKGE</sequence>
<evidence type="ECO:0000259" key="4">
    <source>
        <dbReference type="Pfam" id="PF03486"/>
    </source>
</evidence>
<reference evidence="6 7" key="1">
    <citation type="submission" date="2020-09" db="EMBL/GenBank/DDBJ databases">
        <title>Parvimonas S3374 sp. nov.</title>
        <authorList>
            <person name="Buhl M."/>
        </authorList>
    </citation>
    <scope>NUCLEOTIDE SEQUENCE [LARGE SCALE GENOMIC DNA]</scope>
    <source>
        <strain evidence="6 7">S3374</strain>
    </source>
</reference>
<evidence type="ECO:0000256" key="1">
    <source>
        <dbReference type="ARBA" id="ARBA00001974"/>
    </source>
</evidence>
<keyword evidence="2" id="KW-0285">Flavoprotein</keyword>
<dbReference type="PANTHER" id="PTHR42887">
    <property type="entry name" value="OS12G0638800 PROTEIN"/>
    <property type="match status" value="1"/>
</dbReference>
<dbReference type="InterPro" id="IPR004792">
    <property type="entry name" value="BaiN-like"/>
</dbReference>
<dbReference type="NCBIfam" id="TIGR00275">
    <property type="entry name" value="aminoacetone oxidase family FAD-binding enzyme"/>
    <property type="match status" value="1"/>
</dbReference>
<dbReference type="Gene3D" id="3.50.50.60">
    <property type="entry name" value="FAD/NAD(P)-binding domain"/>
    <property type="match status" value="1"/>
</dbReference>
<dbReference type="SUPFAM" id="SSF51905">
    <property type="entry name" value="FAD/NAD(P)-binding domain"/>
    <property type="match status" value="1"/>
</dbReference>
<dbReference type="InterPro" id="IPR023166">
    <property type="entry name" value="BaiN-like_dom_sf"/>
</dbReference>
<comment type="cofactor">
    <cofactor evidence="1">
        <name>FAD</name>
        <dbReference type="ChEBI" id="CHEBI:57692"/>
    </cofactor>
</comment>
<dbReference type="Gene3D" id="2.40.30.10">
    <property type="entry name" value="Translation factors"/>
    <property type="match status" value="1"/>
</dbReference>
<feature type="domain" description="RsdA/BaiN/AoA(So)-like insert" evidence="5">
    <location>
        <begin position="189"/>
        <end position="347"/>
    </location>
</feature>
<dbReference type="Gene3D" id="1.10.8.260">
    <property type="entry name" value="HI0933 insert domain-like"/>
    <property type="match status" value="1"/>
</dbReference>
<feature type="domain" description="RsdA/BaiN/AoA(So)-like Rossmann fold-like" evidence="4">
    <location>
        <begin position="2"/>
        <end position="399"/>
    </location>
</feature>
<accession>A0ABS1C775</accession>
<dbReference type="Pfam" id="PF03486">
    <property type="entry name" value="HI0933_like"/>
    <property type="match status" value="1"/>
</dbReference>
<dbReference type="EMBL" id="JACVDA010000003">
    <property type="protein sequence ID" value="MBK1467949.1"/>
    <property type="molecule type" value="Genomic_DNA"/>
</dbReference>